<dbReference type="Gene3D" id="3.40.50.1000">
    <property type="entry name" value="HAD superfamily/HAD-like"/>
    <property type="match status" value="1"/>
</dbReference>
<dbReference type="InterPro" id="IPR006439">
    <property type="entry name" value="HAD-SF_hydro_IA"/>
</dbReference>
<name>A0ABY9RKD8_9BURK</name>
<dbReference type="InterPro" id="IPR023198">
    <property type="entry name" value="PGP-like_dom2"/>
</dbReference>
<evidence type="ECO:0000313" key="1">
    <source>
        <dbReference type="EMBL" id="WMW81668.1"/>
    </source>
</evidence>
<dbReference type="Proteomes" id="UP001181355">
    <property type="component" value="Chromosome"/>
</dbReference>
<dbReference type="NCBIfam" id="TIGR01509">
    <property type="entry name" value="HAD-SF-IA-v3"/>
    <property type="match status" value="1"/>
</dbReference>
<dbReference type="InterPro" id="IPR036412">
    <property type="entry name" value="HAD-like_sf"/>
</dbReference>
<dbReference type="InterPro" id="IPR041492">
    <property type="entry name" value="HAD_2"/>
</dbReference>
<dbReference type="PANTHER" id="PTHR43481:SF4">
    <property type="entry name" value="GLYCEROL-1-PHOSPHATE PHOSPHOHYDROLASE 1-RELATED"/>
    <property type="match status" value="1"/>
</dbReference>
<accession>A0ABY9RKD8</accession>
<dbReference type="InterPro" id="IPR051806">
    <property type="entry name" value="HAD-like_SPP"/>
</dbReference>
<dbReference type="PRINTS" id="PR00413">
    <property type="entry name" value="HADHALOGNASE"/>
</dbReference>
<gene>
    <name evidence="1" type="ORF">RF679_05160</name>
</gene>
<dbReference type="InterPro" id="IPR023214">
    <property type="entry name" value="HAD_sf"/>
</dbReference>
<evidence type="ECO:0000313" key="2">
    <source>
        <dbReference type="Proteomes" id="UP001181355"/>
    </source>
</evidence>
<proteinExistence type="predicted"/>
<dbReference type="SFLD" id="SFLDS00003">
    <property type="entry name" value="Haloacid_Dehalogenase"/>
    <property type="match status" value="1"/>
</dbReference>
<dbReference type="CDD" id="cd07505">
    <property type="entry name" value="HAD_BPGM-like"/>
    <property type="match status" value="1"/>
</dbReference>
<organism evidence="1 2">
    <name type="scientific">Undibacterium cyanobacteriorum</name>
    <dbReference type="NCBI Taxonomy" id="3073561"/>
    <lineage>
        <taxon>Bacteria</taxon>
        <taxon>Pseudomonadati</taxon>
        <taxon>Pseudomonadota</taxon>
        <taxon>Betaproteobacteria</taxon>
        <taxon>Burkholderiales</taxon>
        <taxon>Oxalobacteraceae</taxon>
        <taxon>Undibacterium</taxon>
    </lineage>
</organism>
<dbReference type="Gene3D" id="1.10.150.240">
    <property type="entry name" value="Putative phosphatase, domain 2"/>
    <property type="match status" value="1"/>
</dbReference>
<dbReference type="EMBL" id="CP133720">
    <property type="protein sequence ID" value="WMW81668.1"/>
    <property type="molecule type" value="Genomic_DNA"/>
</dbReference>
<keyword evidence="2" id="KW-1185">Reference proteome</keyword>
<dbReference type="RefSeq" id="WP_309483146.1">
    <property type="nucleotide sequence ID" value="NZ_CP133720.1"/>
</dbReference>
<protein>
    <submittedName>
        <fullName evidence="1">HAD family phosphatase</fullName>
    </submittedName>
</protein>
<dbReference type="Pfam" id="PF13419">
    <property type="entry name" value="HAD_2"/>
    <property type="match status" value="1"/>
</dbReference>
<dbReference type="PANTHER" id="PTHR43481">
    <property type="entry name" value="FRUCTOSE-1-PHOSPHATE PHOSPHATASE"/>
    <property type="match status" value="1"/>
</dbReference>
<sequence length="228" mass="26203">MPRLRGILWDNDGVLVDTENLFYQANQRLFAEHDVDLTHQHFFDWFLLENLGAWHILQARGYSDHTIAELRDQRNHYYADLLQSTSELLIPAVKPAIESVSDHMRMGIVTSSRRDHFDQIHTRLREQGHDLLPHFDFVVTESDYQESKPAPDPYLLGLQRINLDPAECIVIEDSPRGLRAALAAGLRCIVIRNPFCEEYDFPGAFAVLNSHDELSDYLSKLIDGDAAY</sequence>
<dbReference type="SUPFAM" id="SSF56784">
    <property type="entry name" value="HAD-like"/>
    <property type="match status" value="1"/>
</dbReference>
<dbReference type="SFLD" id="SFLDG01129">
    <property type="entry name" value="C1.5:_HAD__Beta-PGM__Phosphata"/>
    <property type="match status" value="1"/>
</dbReference>
<reference evidence="1" key="1">
    <citation type="submission" date="2023-09" db="EMBL/GenBank/DDBJ databases">
        <title>Undibacterium sp. 20NA77.5 isolated from freshwater.</title>
        <authorList>
            <person name="Le V."/>
            <person name="Ko S.-R."/>
            <person name="Ahn C.-Y."/>
            <person name="Oh H.-M."/>
        </authorList>
    </citation>
    <scope>NUCLEOTIDE SEQUENCE</scope>
    <source>
        <strain evidence="1">20NA77.5</strain>
    </source>
</reference>